<dbReference type="PANTHER" id="PTHR31793:SF37">
    <property type="entry name" value="ACYL-COA THIOESTER HYDROLASE YBGC"/>
    <property type="match status" value="1"/>
</dbReference>
<dbReference type="Gene3D" id="3.10.129.10">
    <property type="entry name" value="Hotdog Thioesterase"/>
    <property type="match status" value="1"/>
</dbReference>
<comment type="caution">
    <text evidence="3">The sequence shown here is derived from an EMBL/GenBank/DDBJ whole genome shotgun (WGS) entry which is preliminary data.</text>
</comment>
<dbReference type="AlphaFoldDB" id="A0A4Y8UMX8"/>
<accession>A0A4Y8UMX8</accession>
<dbReference type="InterPro" id="IPR008272">
    <property type="entry name" value="HB-CoA_thioesterase_AS"/>
</dbReference>
<dbReference type="EMBL" id="SPIA01000001">
    <property type="protein sequence ID" value="TFH69044.1"/>
    <property type="molecule type" value="Genomic_DNA"/>
</dbReference>
<name>A0A4Y8UMX8_9GAMM</name>
<evidence type="ECO:0000256" key="2">
    <source>
        <dbReference type="ARBA" id="ARBA00022801"/>
    </source>
</evidence>
<dbReference type="InterPro" id="IPR029069">
    <property type="entry name" value="HotDog_dom_sf"/>
</dbReference>
<comment type="similarity">
    <text evidence="1">Belongs to the 4-hydroxybenzoyl-CoA thioesterase family.</text>
</comment>
<dbReference type="PROSITE" id="PS01328">
    <property type="entry name" value="4HBCOA_THIOESTERASE"/>
    <property type="match status" value="1"/>
</dbReference>
<dbReference type="Pfam" id="PF13279">
    <property type="entry name" value="4HBT_2"/>
    <property type="match status" value="1"/>
</dbReference>
<gene>
    <name evidence="3" type="primary">ybgC</name>
    <name evidence="3" type="ORF">E3W66_03670</name>
</gene>
<keyword evidence="4" id="KW-1185">Reference proteome</keyword>
<dbReference type="NCBIfam" id="TIGR02799">
    <property type="entry name" value="thio_ybgC"/>
    <property type="match status" value="1"/>
</dbReference>
<evidence type="ECO:0000313" key="3">
    <source>
        <dbReference type="EMBL" id="TFH69044.1"/>
    </source>
</evidence>
<evidence type="ECO:0000313" key="4">
    <source>
        <dbReference type="Proteomes" id="UP000298133"/>
    </source>
</evidence>
<organism evidence="3 4">
    <name type="scientific">Gammaproteobacteria bacterium LSUCC0057</name>
    <dbReference type="NCBI Taxonomy" id="2559237"/>
    <lineage>
        <taxon>Bacteria</taxon>
        <taxon>Pseudomonadati</taxon>
        <taxon>Pseudomonadota</taxon>
        <taxon>Gammaproteobacteria</taxon>
        <taxon>Cellvibrionales</taxon>
        <taxon>Porticoccaceae</taxon>
        <taxon>SAR92 clade</taxon>
    </lineage>
</organism>
<dbReference type="Proteomes" id="UP000298133">
    <property type="component" value="Unassembled WGS sequence"/>
</dbReference>
<dbReference type="GO" id="GO:0047617">
    <property type="term" value="F:fatty acyl-CoA hydrolase activity"/>
    <property type="evidence" value="ECO:0007669"/>
    <property type="project" value="TreeGrafter"/>
</dbReference>
<dbReference type="FunFam" id="3.10.129.10:FF:000004">
    <property type="entry name" value="Tol-pal system-associated acyl-CoA thioesterase"/>
    <property type="match status" value="1"/>
</dbReference>
<evidence type="ECO:0000256" key="1">
    <source>
        <dbReference type="ARBA" id="ARBA00005953"/>
    </source>
</evidence>
<dbReference type="PANTHER" id="PTHR31793">
    <property type="entry name" value="4-HYDROXYBENZOYL-COA THIOESTERASE FAMILY MEMBER"/>
    <property type="match status" value="1"/>
</dbReference>
<sequence length="136" mass="15219">MSETTTRIGVRIYVEDTDAGGIVYHANYLRYMERARTEMMRELGFVKPALSDGVQIVISKVQLDFRKPAHLDDWLTVTSQLRKLTASSMVIAQRIERDGELLVDAVLTAVCVAAANQRPVRIPAPMRTALNTRLAC</sequence>
<dbReference type="SUPFAM" id="SSF54637">
    <property type="entry name" value="Thioesterase/thiol ester dehydrase-isomerase"/>
    <property type="match status" value="1"/>
</dbReference>
<dbReference type="NCBIfam" id="TIGR00051">
    <property type="entry name" value="YbgC/FadM family acyl-CoA thioesterase"/>
    <property type="match status" value="1"/>
</dbReference>
<keyword evidence="2" id="KW-0378">Hydrolase</keyword>
<dbReference type="PIRSF" id="PIRSF003230">
    <property type="entry name" value="YbgC"/>
    <property type="match status" value="1"/>
</dbReference>
<proteinExistence type="inferred from homology"/>
<dbReference type="OrthoDB" id="9808429at2"/>
<reference evidence="3 4" key="1">
    <citation type="submission" date="2019-03" db="EMBL/GenBank/DDBJ databases">
        <title>Draft genome of Gammaproteobacteria bacterium LSUCC0057, a member of the SAR92 clade.</title>
        <authorList>
            <person name="Lanclos V.C."/>
            <person name="Doiron C."/>
            <person name="Henson M.W."/>
            <person name="Thrash J.C."/>
        </authorList>
    </citation>
    <scope>NUCLEOTIDE SEQUENCE [LARGE SCALE GENOMIC DNA]</scope>
    <source>
        <strain evidence="3 4">LSUCC0057</strain>
    </source>
</reference>
<protein>
    <submittedName>
        <fullName evidence="3">Tol-pal system-associated acyl-CoA thioesterase</fullName>
    </submittedName>
</protein>
<dbReference type="InterPro" id="IPR006684">
    <property type="entry name" value="YbgC/YbaW"/>
</dbReference>
<dbReference type="InterPro" id="IPR050563">
    <property type="entry name" value="4-hydroxybenzoyl-CoA_TE"/>
</dbReference>
<dbReference type="CDD" id="cd00586">
    <property type="entry name" value="4HBT"/>
    <property type="match status" value="1"/>
</dbReference>
<dbReference type="InterPro" id="IPR014166">
    <property type="entry name" value="Tol-Pal_acyl-CoA_thioesterase"/>
</dbReference>